<comment type="similarity">
    <text evidence="2">Belongs to the transketolase family.</text>
</comment>
<evidence type="ECO:0000256" key="3">
    <source>
        <dbReference type="ARBA" id="ARBA00022679"/>
    </source>
</evidence>
<dbReference type="InterPro" id="IPR009014">
    <property type="entry name" value="Transketo_C/PFOR_II"/>
</dbReference>
<dbReference type="eggNOG" id="COG3958">
    <property type="taxonomic scope" value="Bacteria"/>
</dbReference>
<dbReference type="InterPro" id="IPR020826">
    <property type="entry name" value="Transketolase_BS"/>
</dbReference>
<dbReference type="STRING" id="580340.Tlie_1477"/>
<evidence type="ECO:0000256" key="4">
    <source>
        <dbReference type="ARBA" id="ARBA00023052"/>
    </source>
</evidence>
<dbReference type="AlphaFoldDB" id="G7V712"/>
<organism evidence="6 7">
    <name type="scientific">Thermovirga lienii (strain ATCC BAA-1197 / DSM 17291 / Cas60314)</name>
    <dbReference type="NCBI Taxonomy" id="580340"/>
    <lineage>
        <taxon>Bacteria</taxon>
        <taxon>Thermotogati</taxon>
        <taxon>Synergistota</taxon>
        <taxon>Synergistia</taxon>
        <taxon>Synergistales</taxon>
        <taxon>Thermovirgaceae</taxon>
        <taxon>Thermovirga</taxon>
    </lineage>
</organism>
<protein>
    <submittedName>
        <fullName evidence="6">Transketolase central region</fullName>
    </submittedName>
</protein>
<dbReference type="PROSITE" id="PS00802">
    <property type="entry name" value="TRANSKETOLASE_2"/>
    <property type="match status" value="1"/>
</dbReference>
<gene>
    <name evidence="6" type="ordered locus">Tlie_1477</name>
</gene>
<dbReference type="Gene3D" id="3.40.50.920">
    <property type="match status" value="1"/>
</dbReference>
<reference evidence="6 7" key="2">
    <citation type="journal article" date="2012" name="Stand. Genomic Sci.">
        <title>Genome sequence of the moderately thermophilic, amino-acid-degrading and sulfur-reducing bacterium Thermovirga lienii type strain (Cas60314(T)).</title>
        <authorList>
            <person name="Goker M."/>
            <person name="Saunders E."/>
            <person name="Lapidus A."/>
            <person name="Nolan M."/>
            <person name="Lucas S."/>
            <person name="Hammon N."/>
            <person name="Deshpande S."/>
            <person name="Cheng J.F."/>
            <person name="Han C."/>
            <person name="Tapia R."/>
            <person name="Goodwin L.A."/>
            <person name="Pitluck S."/>
            <person name="Liolios K."/>
            <person name="Mavromatis K."/>
            <person name="Pagani I."/>
            <person name="Ivanova N."/>
            <person name="Mikhailova N."/>
            <person name="Pati A."/>
            <person name="Chen A."/>
            <person name="Palaniappan K."/>
            <person name="Land M."/>
            <person name="Chang Y.J."/>
            <person name="Jeffries C.D."/>
            <person name="Brambilla E.M."/>
            <person name="Rohde M."/>
            <person name="Spring S."/>
            <person name="Detter J.C."/>
            <person name="Woyke T."/>
            <person name="Bristow J."/>
            <person name="Eisen J.A."/>
            <person name="Markowitz V."/>
            <person name="Hugenholtz P."/>
            <person name="Kyrpides N.C."/>
            <person name="Klenk H.P."/>
        </authorList>
    </citation>
    <scope>NUCLEOTIDE SEQUENCE [LARGE SCALE GENOMIC DNA]</scope>
    <source>
        <strain evidence="7">ATCC BAA-1197 / DSM 17291 / Cas60314</strain>
    </source>
</reference>
<dbReference type="Proteomes" id="UP000005868">
    <property type="component" value="Chromosome"/>
</dbReference>
<evidence type="ECO:0000256" key="2">
    <source>
        <dbReference type="ARBA" id="ARBA00007131"/>
    </source>
</evidence>
<dbReference type="SUPFAM" id="SSF52922">
    <property type="entry name" value="TK C-terminal domain-like"/>
    <property type="match status" value="1"/>
</dbReference>
<keyword evidence="4" id="KW-0786">Thiamine pyrophosphate</keyword>
<dbReference type="PANTHER" id="PTHR43825:SF1">
    <property type="entry name" value="TRANSKETOLASE-LIKE PYRIMIDINE-BINDING DOMAIN-CONTAINING PROTEIN"/>
    <property type="match status" value="1"/>
</dbReference>
<sequence>MTMKLAENIYENVDQIPTRFGYGDGLLKLGEMDERVVVLGADLSSSLRVDLFRDAYPDRFIQTGIAEQDMMCLAAGLSLAGKIPFVSTYGVVCTGRAWDQLRTTVAYGNLNVKVGSGHGGISVGADGATHQALEDIAITRVIPGVTVIVPCDYHETVKATIAAAQIEGPVVIRFGREKVPVITTPETPFQVGKAEIYREGEDVTVVACGVMVYEALIAAELLAQEGISAQVINCHTVKPIDKETLIKAAQKTKAVVTAEEHQVMGGFGSAVAEVLSQNVPVPMRFVGVQDTFGQSGDPDVLMKAYGLKAENIVQAAKEVIKIKRGG</sequence>
<dbReference type="Pfam" id="PF02779">
    <property type="entry name" value="Transket_pyr"/>
    <property type="match status" value="1"/>
</dbReference>
<dbReference type="InterPro" id="IPR051157">
    <property type="entry name" value="PDH/Transketolase"/>
</dbReference>
<dbReference type="SUPFAM" id="SSF52518">
    <property type="entry name" value="Thiamin diphosphate-binding fold (THDP-binding)"/>
    <property type="match status" value="1"/>
</dbReference>
<keyword evidence="3" id="KW-0808">Transferase</keyword>
<dbReference type="InterPro" id="IPR005475">
    <property type="entry name" value="Transketolase-like_Pyr-bd"/>
</dbReference>
<name>G7V712_THELD</name>
<evidence type="ECO:0000256" key="1">
    <source>
        <dbReference type="ARBA" id="ARBA00001964"/>
    </source>
</evidence>
<dbReference type="InterPro" id="IPR033248">
    <property type="entry name" value="Transketolase_C"/>
</dbReference>
<dbReference type="Gene3D" id="3.40.50.970">
    <property type="match status" value="1"/>
</dbReference>
<proteinExistence type="inferred from homology"/>
<evidence type="ECO:0000259" key="5">
    <source>
        <dbReference type="SMART" id="SM00861"/>
    </source>
</evidence>
<dbReference type="GO" id="GO:0016740">
    <property type="term" value="F:transferase activity"/>
    <property type="evidence" value="ECO:0007669"/>
    <property type="project" value="UniProtKB-KW"/>
</dbReference>
<dbReference type="CDD" id="cd07033">
    <property type="entry name" value="TPP_PYR_DXS_TK_like"/>
    <property type="match status" value="1"/>
</dbReference>
<dbReference type="HOGENOM" id="CLU_009227_1_1_0"/>
<dbReference type="InterPro" id="IPR029061">
    <property type="entry name" value="THDP-binding"/>
</dbReference>
<comment type="cofactor">
    <cofactor evidence="1">
        <name>thiamine diphosphate</name>
        <dbReference type="ChEBI" id="CHEBI:58937"/>
    </cofactor>
</comment>
<accession>G7V712</accession>
<dbReference type="Pfam" id="PF02780">
    <property type="entry name" value="Transketolase_C"/>
    <property type="match status" value="1"/>
</dbReference>
<dbReference type="OrthoDB" id="9803371at2"/>
<dbReference type="KEGG" id="tli:Tlie_1477"/>
<dbReference type="PANTHER" id="PTHR43825">
    <property type="entry name" value="PYRUVATE DEHYDROGENASE E1 COMPONENT"/>
    <property type="match status" value="1"/>
</dbReference>
<evidence type="ECO:0000313" key="7">
    <source>
        <dbReference type="Proteomes" id="UP000005868"/>
    </source>
</evidence>
<keyword evidence="7" id="KW-1185">Reference proteome</keyword>
<dbReference type="FunFam" id="3.40.50.970:FF:000129">
    <property type="entry name" value="Transketolase"/>
    <property type="match status" value="1"/>
</dbReference>
<dbReference type="SMART" id="SM00861">
    <property type="entry name" value="Transket_pyr"/>
    <property type="match status" value="1"/>
</dbReference>
<feature type="domain" description="Transketolase-like pyrimidine-binding" evidence="5">
    <location>
        <begin position="16"/>
        <end position="181"/>
    </location>
</feature>
<reference evidence="7" key="1">
    <citation type="submission" date="2011-10" db="EMBL/GenBank/DDBJ databases">
        <title>The complete genome of chromosome of Thermovirga lienii DSM 17291.</title>
        <authorList>
            <consortium name="US DOE Joint Genome Institute (JGI-PGF)"/>
            <person name="Lucas S."/>
            <person name="Copeland A."/>
            <person name="Lapidus A."/>
            <person name="Glavina del Rio T."/>
            <person name="Dalin E."/>
            <person name="Tice H."/>
            <person name="Bruce D."/>
            <person name="Goodwin L."/>
            <person name="Pitluck S."/>
            <person name="Peters L."/>
            <person name="Mikhailova N."/>
            <person name="Saunders E."/>
            <person name="Kyrpides N."/>
            <person name="Mavromatis K."/>
            <person name="Ivanova N."/>
            <person name="Last F.I."/>
            <person name="Brettin T."/>
            <person name="Detter J.C."/>
            <person name="Han C."/>
            <person name="Larimer F."/>
            <person name="Land M."/>
            <person name="Hauser L."/>
            <person name="Markowitz V."/>
            <person name="Cheng J.-F."/>
            <person name="Hugenholtz P."/>
            <person name="Woyke T."/>
            <person name="Wu D."/>
            <person name="Spring S."/>
            <person name="Schroeder M."/>
            <person name="Brambilla E.-M."/>
            <person name="Klenk H.-P."/>
            <person name="Eisen J.A."/>
        </authorList>
    </citation>
    <scope>NUCLEOTIDE SEQUENCE [LARGE SCALE GENOMIC DNA]</scope>
    <source>
        <strain evidence="7">ATCC BAA-1197 / DSM 17291 / Cas60314</strain>
    </source>
</reference>
<dbReference type="EMBL" id="CP003096">
    <property type="protein sequence ID" value="AER67201.1"/>
    <property type="molecule type" value="Genomic_DNA"/>
</dbReference>
<evidence type="ECO:0000313" key="6">
    <source>
        <dbReference type="EMBL" id="AER67201.1"/>
    </source>
</evidence>